<dbReference type="EMBL" id="FTLX01000004">
    <property type="protein sequence ID" value="SIQ88724.1"/>
    <property type="molecule type" value="Genomic_DNA"/>
</dbReference>
<sequence>MNSVEHPEIVQIMRTGYPLMDNPSNDESFVEVDDWCEECQMRKKTAGSDYCIVCLEA</sequence>
<reference evidence="1 2" key="1">
    <citation type="submission" date="2017-01" db="EMBL/GenBank/DDBJ databases">
        <authorList>
            <person name="Mah S.A."/>
            <person name="Swanson W.J."/>
            <person name="Moy G.W."/>
            <person name="Vacquier V.D."/>
        </authorList>
    </citation>
    <scope>NUCLEOTIDE SEQUENCE [LARGE SCALE GENOMIC DNA]</scope>
    <source>
        <strain evidence="1 2">NIO-1016</strain>
    </source>
</reference>
<gene>
    <name evidence="1" type="ORF">SAMN05443094_104148</name>
</gene>
<dbReference type="AlphaFoldDB" id="A0A1N6WF81"/>
<evidence type="ECO:0000313" key="2">
    <source>
        <dbReference type="Proteomes" id="UP000186385"/>
    </source>
</evidence>
<name>A0A1N6WF81_9BACI</name>
<accession>A0A1N6WF81</accession>
<evidence type="ECO:0000313" key="1">
    <source>
        <dbReference type="EMBL" id="SIQ88724.1"/>
    </source>
</evidence>
<protein>
    <submittedName>
        <fullName evidence="1">Uncharacterized protein</fullName>
    </submittedName>
</protein>
<dbReference type="Proteomes" id="UP000186385">
    <property type="component" value="Unassembled WGS sequence"/>
</dbReference>
<proteinExistence type="predicted"/>
<dbReference type="STRING" id="1017273.SAMN05443094_104148"/>
<organism evidence="1 2">
    <name type="scientific">Domibacillus enclensis</name>
    <dbReference type="NCBI Taxonomy" id="1017273"/>
    <lineage>
        <taxon>Bacteria</taxon>
        <taxon>Bacillati</taxon>
        <taxon>Bacillota</taxon>
        <taxon>Bacilli</taxon>
        <taxon>Bacillales</taxon>
        <taxon>Bacillaceae</taxon>
        <taxon>Domibacillus</taxon>
    </lineage>
</organism>